<dbReference type="InterPro" id="IPR046345">
    <property type="entry name" value="TraB_PrgY-like"/>
</dbReference>
<dbReference type="PANTHER" id="PTHR21530">
    <property type="entry name" value="PHEROMONE SHUTDOWN PROTEIN"/>
    <property type="match status" value="1"/>
</dbReference>
<comment type="caution">
    <text evidence="2">The sequence shown here is derived from an EMBL/GenBank/DDBJ whole genome shotgun (WGS) entry which is preliminary data.</text>
</comment>
<proteinExistence type="predicted"/>
<dbReference type="SUPFAM" id="SSF69318">
    <property type="entry name" value="Integrin alpha N-terminal domain"/>
    <property type="match status" value="1"/>
</dbReference>
<keyword evidence="3" id="KW-1185">Reference proteome</keyword>
<dbReference type="InterPro" id="IPR028994">
    <property type="entry name" value="Integrin_alpha_N"/>
</dbReference>
<evidence type="ECO:0000313" key="3">
    <source>
        <dbReference type="Proteomes" id="UP001230188"/>
    </source>
</evidence>
<dbReference type="CDD" id="cd14726">
    <property type="entry name" value="TraB_PrgY-like"/>
    <property type="match status" value="1"/>
</dbReference>
<dbReference type="InterPro" id="IPR002816">
    <property type="entry name" value="TraB/PrgY/GumN_fam"/>
</dbReference>
<evidence type="ECO:0000313" key="2">
    <source>
        <dbReference type="EMBL" id="KAJ8603210.1"/>
    </source>
</evidence>
<sequence length="455" mass="49513">MINCLKAVDVDGDADVDIAYVAQEDNELGWFEAPSWIRRRIFVFAGQKKKMPKKLHAVLAQDLDGDSRADFLLLDNYLPPSFLDRPPLETRRHAGARDACAADIDGDAVLDVVVAFKFADEVLWYDGRGAQPHTVCSKCRFACSVACVDVDGDQDIDVVVAEKAANRISAFVNPGWDRIEVAAVAEPDVVKPLGPHHLAFASRGDEEISHLTNGWSDVYIVGTAHVSNASAQVVASTIDRVQPDLIAVELDAKRLARATTKPRGVGGFVLSLVLRALYRAFDILGYNSGAEFQVALDKARNYRIPVLLADRDIDVTFQRVSEALKAIDPAKLDEIETPFFVEDSLTASIELMKTRQNVRAIVGQLKDLAPELYEAILVERDDVIASNLIAAINDARPRAVVAVVGMAHEDGIEARLKKKGFREVFTSTPPPVVVGASPPPPPGTPLVLVPPRVSS</sequence>
<feature type="compositionally biased region" description="Pro residues" evidence="1">
    <location>
        <begin position="432"/>
        <end position="444"/>
    </location>
</feature>
<gene>
    <name evidence="2" type="ORF">CTAYLR_003828</name>
</gene>
<dbReference type="PANTHER" id="PTHR21530:SF7">
    <property type="entry name" value="TRAB DOMAIN-CONTAINING PROTEIN"/>
    <property type="match status" value="1"/>
</dbReference>
<evidence type="ECO:0000256" key="1">
    <source>
        <dbReference type="SAM" id="MobiDB-lite"/>
    </source>
</evidence>
<dbReference type="EMBL" id="JAQMWT010000359">
    <property type="protein sequence ID" value="KAJ8603210.1"/>
    <property type="molecule type" value="Genomic_DNA"/>
</dbReference>
<organism evidence="2 3">
    <name type="scientific">Chrysophaeum taylorii</name>
    <dbReference type="NCBI Taxonomy" id="2483200"/>
    <lineage>
        <taxon>Eukaryota</taxon>
        <taxon>Sar</taxon>
        <taxon>Stramenopiles</taxon>
        <taxon>Ochrophyta</taxon>
        <taxon>Pelagophyceae</taxon>
        <taxon>Pelagomonadales</taxon>
        <taxon>Pelagomonadaceae</taxon>
        <taxon>Chrysophaeum</taxon>
    </lineage>
</organism>
<name>A0AAD7UDM4_9STRA</name>
<reference evidence="2" key="1">
    <citation type="submission" date="2023-01" db="EMBL/GenBank/DDBJ databases">
        <title>Metagenome sequencing of chrysophaentin producing Chrysophaeum taylorii.</title>
        <authorList>
            <person name="Davison J."/>
            <person name="Bewley C."/>
        </authorList>
    </citation>
    <scope>NUCLEOTIDE SEQUENCE</scope>
    <source>
        <strain evidence="2">NIES-1699</strain>
    </source>
</reference>
<evidence type="ECO:0008006" key="4">
    <source>
        <dbReference type="Google" id="ProtNLM"/>
    </source>
</evidence>
<protein>
    <recommendedName>
        <fullName evidence="4">TraB family protein</fullName>
    </recommendedName>
</protein>
<dbReference type="Gene3D" id="2.130.10.130">
    <property type="entry name" value="Integrin alpha, N-terminal"/>
    <property type="match status" value="1"/>
</dbReference>
<dbReference type="Proteomes" id="UP001230188">
    <property type="component" value="Unassembled WGS sequence"/>
</dbReference>
<feature type="region of interest" description="Disordered" evidence="1">
    <location>
        <begin position="432"/>
        <end position="455"/>
    </location>
</feature>
<accession>A0AAD7UDM4</accession>
<dbReference type="AlphaFoldDB" id="A0AAD7UDM4"/>
<dbReference type="Pfam" id="PF01963">
    <property type="entry name" value="TraB_PrgY_gumN"/>
    <property type="match status" value="1"/>
</dbReference>
<feature type="compositionally biased region" description="Low complexity" evidence="1">
    <location>
        <begin position="445"/>
        <end position="455"/>
    </location>
</feature>